<feature type="compositionally biased region" description="Basic and acidic residues" evidence="5">
    <location>
        <begin position="156"/>
        <end position="165"/>
    </location>
</feature>
<protein>
    <submittedName>
        <fullName evidence="6">Uncharacterized protein, isoform C</fullName>
    </submittedName>
</protein>
<reference evidence="6" key="1">
    <citation type="journal article" date="2013" name="Genome Res.">
        <title>A second-generation assembly of the Drosophila simulans genome provides new insights into patterns of lineage-specific divergence.</title>
        <authorList>
            <person name="Hu T.T."/>
            <person name="Eisen M.B."/>
            <person name="Thornton K.R."/>
            <person name="Andolfatto P."/>
        </authorList>
    </citation>
    <scope>NUCLEOTIDE SEQUENCE [LARGE SCALE GENOMIC DNA]</scope>
    <source>
        <strain evidence="6">W501</strain>
    </source>
</reference>
<evidence type="ECO:0000256" key="5">
    <source>
        <dbReference type="SAM" id="MobiDB-lite"/>
    </source>
</evidence>
<dbReference type="OrthoDB" id="7868318at2759"/>
<evidence type="ECO:0000256" key="2">
    <source>
        <dbReference type="ARBA" id="ARBA00022454"/>
    </source>
</evidence>
<dbReference type="KEGG" id="dsi:Dsimw501_GD23129"/>
<dbReference type="Proteomes" id="UP000035880">
    <property type="component" value="Chromosome 2L"/>
</dbReference>
<dbReference type="GO" id="GO:0008017">
    <property type="term" value="F:microtubule binding"/>
    <property type="evidence" value="ECO:0007669"/>
    <property type="project" value="EnsemblMetazoa"/>
</dbReference>
<reference evidence="6" key="2">
    <citation type="submission" date="2014-06" db="EMBL/GenBank/DDBJ databases">
        <authorList>
            <person name="Hu T."/>
            <person name="Eisen M.B."/>
            <person name="Thornton K.R."/>
            <person name="Andolfatto P."/>
        </authorList>
    </citation>
    <scope>NUCLEOTIDE SEQUENCE</scope>
    <source>
        <strain evidence="6">W501</strain>
    </source>
</reference>
<dbReference type="Gene3D" id="1.10.418.30">
    <property type="entry name" value="Ncd80 complex, Ncd80 subunit"/>
    <property type="match status" value="1"/>
</dbReference>
<dbReference type="AlphaFoldDB" id="A0A0J9QU05"/>
<keyword evidence="4" id="KW-0137">Centromere</keyword>
<dbReference type="GO" id="GO:0005876">
    <property type="term" value="C:spindle microtubule"/>
    <property type="evidence" value="ECO:0007669"/>
    <property type="project" value="EnsemblMetazoa"/>
</dbReference>
<dbReference type="GO" id="GO:0000776">
    <property type="term" value="C:kinetochore"/>
    <property type="evidence" value="ECO:0007669"/>
    <property type="project" value="EnsemblMetazoa"/>
</dbReference>
<reference evidence="6" key="3">
    <citation type="submission" date="2015-04" db="EMBL/GenBank/DDBJ databases">
        <authorList>
            <consortium name="FlyBase"/>
        </authorList>
    </citation>
    <scope>NUCLEOTIDE SEQUENCE</scope>
    <source>
        <strain evidence="6">W501</strain>
    </source>
</reference>
<dbReference type="GO" id="GO:0048471">
    <property type="term" value="C:perinuclear region of cytoplasm"/>
    <property type="evidence" value="ECO:0007669"/>
    <property type="project" value="EnsemblMetazoa"/>
</dbReference>
<keyword evidence="3" id="KW-0175">Coiled coil</keyword>
<organism evidence="6">
    <name type="scientific">Drosophila simulans</name>
    <name type="common">Fruit fly</name>
    <dbReference type="NCBI Taxonomy" id="7240"/>
    <lineage>
        <taxon>Eukaryota</taxon>
        <taxon>Metazoa</taxon>
        <taxon>Ecdysozoa</taxon>
        <taxon>Arthropoda</taxon>
        <taxon>Hexapoda</taxon>
        <taxon>Insecta</taxon>
        <taxon>Pterygota</taxon>
        <taxon>Neoptera</taxon>
        <taxon>Endopterygota</taxon>
        <taxon>Diptera</taxon>
        <taxon>Brachycera</taxon>
        <taxon>Muscomorpha</taxon>
        <taxon>Ephydroidea</taxon>
        <taxon>Drosophilidae</taxon>
        <taxon>Drosophila</taxon>
        <taxon>Sophophora</taxon>
    </lineage>
</organism>
<proteinExistence type="predicted"/>
<evidence type="ECO:0000256" key="4">
    <source>
        <dbReference type="ARBA" id="ARBA00023328"/>
    </source>
</evidence>
<feature type="compositionally biased region" description="Polar residues" evidence="5">
    <location>
        <begin position="166"/>
        <end position="175"/>
    </location>
</feature>
<evidence type="ECO:0000313" key="6">
    <source>
        <dbReference type="EMBL" id="KMY87573.1"/>
    </source>
</evidence>
<dbReference type="GO" id="GO:0043515">
    <property type="term" value="F:kinetochore binding"/>
    <property type="evidence" value="ECO:0007669"/>
    <property type="project" value="EnsemblMetazoa"/>
</dbReference>
<sequence>MSSVAKSPDVRTPGCCSPLRTKELLERQRSSRCTPAKGYLTPRNCQSPKHPEMRIPSIFVTDADFGLERPKQLLQRLERSLYRSSSASKVPPKHALLASQSRQRTWEGPKTPEFRSRTNKSIPSSEPRPKRAKELLEDLRSKLQGTPVTKMPSQRNPKENPELSKSHTCIPSSEPQPIRPKLILERERQESITNRLASTSIDRLKTKPPRTSFTSSRLLVPQMGFSYPKDPKRLHESNKAIKLTTSKRKLDFKTELGTDLLRRELEKIGKEWRKKTDYQLRQLISDFVKQLVRLLPFNGITFSHLSRDCYVQQMVEALQQLQYTKKVNKSWLQTPNSTQAIAHVLELLNFLLDVLEHRKGEGMCVLPVVSEKQRIEQLASASGTSYDVMSLQQKFENIKIEKASLNNYRESLKSESPVSKDMDKVTERDGNQDFARLQDFQKETLHELQLQRLRLQEFSELVSLAKIKLKRCYKGNKQSIEAFNEQIQDLADSVVLRNRNIGLLTQLHLNENPKEEELHERMEQLQRLYKDNYSNLLQLNIKPPQGSP</sequence>
<name>A0A0J9QU05_DROSI</name>
<dbReference type="InterPro" id="IPR038273">
    <property type="entry name" value="Ndc80_sf"/>
</dbReference>
<feature type="compositionally biased region" description="Basic and acidic residues" evidence="5">
    <location>
        <begin position="127"/>
        <end position="141"/>
    </location>
</feature>
<dbReference type="EMBL" id="CM002910">
    <property type="protein sequence ID" value="KMY87573.1"/>
    <property type="molecule type" value="Genomic_DNA"/>
</dbReference>
<feature type="region of interest" description="Disordered" evidence="5">
    <location>
        <begin position="82"/>
        <end position="180"/>
    </location>
</feature>
<comment type="subcellular location">
    <subcellularLocation>
        <location evidence="1">Chromosome</location>
        <location evidence="1">Centromere</location>
    </subcellularLocation>
</comment>
<feature type="compositionally biased region" description="Basic and acidic residues" evidence="5">
    <location>
        <begin position="104"/>
        <end position="116"/>
    </location>
</feature>
<keyword evidence="2" id="KW-0158">Chromosome</keyword>
<feature type="compositionally biased region" description="Polar residues" evidence="5">
    <location>
        <begin position="143"/>
        <end position="155"/>
    </location>
</feature>
<evidence type="ECO:0000256" key="1">
    <source>
        <dbReference type="ARBA" id="ARBA00004584"/>
    </source>
</evidence>
<accession>A0A0J9QU05</accession>
<evidence type="ECO:0000256" key="3">
    <source>
        <dbReference type="ARBA" id="ARBA00023054"/>
    </source>
</evidence>
<dbReference type="Bgee" id="FBgn0194519">
    <property type="expression patterns" value="Expressed in male reproductive system and 3 other cell types or tissues"/>
</dbReference>
<gene>
    <name evidence="6" type="primary">Dsim\GD23129</name>
    <name evidence="6" type="ORF">Dsimw501_GD23129</name>
</gene>
<feature type="region of interest" description="Disordered" evidence="5">
    <location>
        <begin position="27"/>
        <end position="51"/>
    </location>
</feature>